<reference evidence="2" key="1">
    <citation type="journal article" date="2023" name="Mol. Phylogenet. Evol.">
        <title>Genome-scale phylogeny and comparative genomics of the fungal order Sordariales.</title>
        <authorList>
            <person name="Hensen N."/>
            <person name="Bonometti L."/>
            <person name="Westerberg I."/>
            <person name="Brannstrom I.O."/>
            <person name="Guillou S."/>
            <person name="Cros-Aarteil S."/>
            <person name="Calhoun S."/>
            <person name="Haridas S."/>
            <person name="Kuo A."/>
            <person name="Mondo S."/>
            <person name="Pangilinan J."/>
            <person name="Riley R."/>
            <person name="LaButti K."/>
            <person name="Andreopoulos B."/>
            <person name="Lipzen A."/>
            <person name="Chen C."/>
            <person name="Yan M."/>
            <person name="Daum C."/>
            <person name="Ng V."/>
            <person name="Clum A."/>
            <person name="Steindorff A."/>
            <person name="Ohm R.A."/>
            <person name="Martin F."/>
            <person name="Silar P."/>
            <person name="Natvig D.O."/>
            <person name="Lalanne C."/>
            <person name="Gautier V."/>
            <person name="Ament-Velasquez S.L."/>
            <person name="Kruys A."/>
            <person name="Hutchinson M.I."/>
            <person name="Powell A.J."/>
            <person name="Barry K."/>
            <person name="Miller A.N."/>
            <person name="Grigoriev I.V."/>
            <person name="Debuchy R."/>
            <person name="Gladieux P."/>
            <person name="Hiltunen Thoren M."/>
            <person name="Johannesson H."/>
        </authorList>
    </citation>
    <scope>NUCLEOTIDE SEQUENCE</scope>
    <source>
        <strain evidence="2">CBS 118394</strain>
    </source>
</reference>
<organism evidence="2 3">
    <name type="scientific">Apodospora peruviana</name>
    <dbReference type="NCBI Taxonomy" id="516989"/>
    <lineage>
        <taxon>Eukaryota</taxon>
        <taxon>Fungi</taxon>
        <taxon>Dikarya</taxon>
        <taxon>Ascomycota</taxon>
        <taxon>Pezizomycotina</taxon>
        <taxon>Sordariomycetes</taxon>
        <taxon>Sordariomycetidae</taxon>
        <taxon>Sordariales</taxon>
        <taxon>Lasiosphaeriaceae</taxon>
        <taxon>Apodospora</taxon>
    </lineage>
</organism>
<accession>A0AAE0MGG1</accession>
<feature type="coiled-coil region" evidence="1">
    <location>
        <begin position="17"/>
        <end position="55"/>
    </location>
</feature>
<gene>
    <name evidence="2" type="ORF">B0H66DRAFT_598780</name>
</gene>
<name>A0AAE0MGG1_9PEZI</name>
<proteinExistence type="predicted"/>
<keyword evidence="1" id="KW-0175">Coiled coil</keyword>
<dbReference type="Proteomes" id="UP001283341">
    <property type="component" value="Unassembled WGS sequence"/>
</dbReference>
<reference evidence="2" key="2">
    <citation type="submission" date="2023-06" db="EMBL/GenBank/DDBJ databases">
        <authorList>
            <consortium name="Lawrence Berkeley National Laboratory"/>
            <person name="Haridas S."/>
            <person name="Hensen N."/>
            <person name="Bonometti L."/>
            <person name="Westerberg I."/>
            <person name="Brannstrom I.O."/>
            <person name="Guillou S."/>
            <person name="Cros-Aarteil S."/>
            <person name="Calhoun S."/>
            <person name="Kuo A."/>
            <person name="Mondo S."/>
            <person name="Pangilinan J."/>
            <person name="Riley R."/>
            <person name="Labutti K."/>
            <person name="Andreopoulos B."/>
            <person name="Lipzen A."/>
            <person name="Chen C."/>
            <person name="Yanf M."/>
            <person name="Daum C."/>
            <person name="Ng V."/>
            <person name="Clum A."/>
            <person name="Steindorff A."/>
            <person name="Ohm R."/>
            <person name="Martin F."/>
            <person name="Silar P."/>
            <person name="Natvig D."/>
            <person name="Lalanne C."/>
            <person name="Gautier V."/>
            <person name="Ament-Velasquez S.L."/>
            <person name="Kruys A."/>
            <person name="Hutchinson M.I."/>
            <person name="Powell A.J."/>
            <person name="Barry K."/>
            <person name="Miller A.N."/>
            <person name="Grigoriev I.V."/>
            <person name="Debuchy R."/>
            <person name="Gladieux P."/>
            <person name="Thoren M.H."/>
            <person name="Johannesson H."/>
        </authorList>
    </citation>
    <scope>NUCLEOTIDE SEQUENCE</scope>
    <source>
        <strain evidence="2">CBS 118394</strain>
    </source>
</reference>
<keyword evidence="3" id="KW-1185">Reference proteome</keyword>
<evidence type="ECO:0008006" key="4">
    <source>
        <dbReference type="Google" id="ProtNLM"/>
    </source>
</evidence>
<evidence type="ECO:0000256" key="1">
    <source>
        <dbReference type="SAM" id="Coils"/>
    </source>
</evidence>
<dbReference type="AlphaFoldDB" id="A0AAE0MGG1"/>
<evidence type="ECO:0000313" key="3">
    <source>
        <dbReference type="Proteomes" id="UP001283341"/>
    </source>
</evidence>
<sequence>MEQDIKQYETAREKTFVASLKRRNARTIQESQKLKQRREEVIADCRARIDKLEVRGRPSGGRRLNDLEMPLEILLDIFERLENFDLSNILVSDARCNVEDTKSCRLTCWPFCVASSRMLLRVVNNEVGHTSLSRLQEISEHPTISRGVCAVHVNLGTYHPDLKSFVTFIGFQAVRLEQDFSRLEFHSRPTTEMRRAYYKLLLCWLGLQKPKDQGYWDRGTPWPAVGPGWFRRLITEDWEESVLEEINWAKLSNNDHRALLSVQHREYLRLLAD</sequence>
<evidence type="ECO:0000313" key="2">
    <source>
        <dbReference type="EMBL" id="KAK3331295.1"/>
    </source>
</evidence>
<dbReference type="EMBL" id="JAUEDM010000001">
    <property type="protein sequence ID" value="KAK3331295.1"/>
    <property type="molecule type" value="Genomic_DNA"/>
</dbReference>
<protein>
    <recommendedName>
        <fullName evidence="4">F-box domain-containing protein</fullName>
    </recommendedName>
</protein>
<comment type="caution">
    <text evidence="2">The sequence shown here is derived from an EMBL/GenBank/DDBJ whole genome shotgun (WGS) entry which is preliminary data.</text>
</comment>